<dbReference type="Proteomes" id="UP000528555">
    <property type="component" value="Unassembled WGS sequence"/>
</dbReference>
<comment type="caution">
    <text evidence="12">The sequence shown here is derived from an EMBL/GenBank/DDBJ whole genome shotgun (WGS) entry which is preliminary data.</text>
</comment>
<feature type="binding site" evidence="7">
    <location>
        <position position="165"/>
    </location>
    <ligand>
        <name>substrate</name>
    </ligand>
</feature>
<dbReference type="GO" id="GO:0000166">
    <property type="term" value="F:nucleotide binding"/>
    <property type="evidence" value="ECO:0007669"/>
    <property type="project" value="UniProtKB-KW"/>
</dbReference>
<dbReference type="InterPro" id="IPR050724">
    <property type="entry name" value="Glu_Leu_Phe_Val_DH"/>
</dbReference>
<dbReference type="EMBL" id="JAAIUO010000001">
    <property type="protein sequence ID" value="NSK13447.1"/>
    <property type="molecule type" value="Genomic_DNA"/>
</dbReference>
<dbReference type="Pfam" id="PF00208">
    <property type="entry name" value="ELFV_dehydrog"/>
    <property type="match status" value="1"/>
</dbReference>
<evidence type="ECO:0000256" key="2">
    <source>
        <dbReference type="ARBA" id="ARBA00011643"/>
    </source>
</evidence>
<feature type="binding site" evidence="7">
    <location>
        <position position="90"/>
    </location>
    <ligand>
        <name>substrate</name>
    </ligand>
</feature>
<dbReference type="PIRSF" id="PIRSF000185">
    <property type="entry name" value="Glu_DH"/>
    <property type="match status" value="1"/>
</dbReference>
<evidence type="ECO:0000313" key="12">
    <source>
        <dbReference type="EMBL" id="NVH57424.1"/>
    </source>
</evidence>
<dbReference type="GO" id="GO:0004354">
    <property type="term" value="F:glutamate dehydrogenase (NADP+) activity"/>
    <property type="evidence" value="ECO:0007669"/>
    <property type="project" value="TreeGrafter"/>
</dbReference>
<protein>
    <recommendedName>
        <fullName evidence="3 5">Glutamate dehydrogenase</fullName>
    </recommendedName>
</protein>
<dbReference type="PRINTS" id="PR00082">
    <property type="entry name" value="GLFDHDRGNASE"/>
</dbReference>
<feature type="binding site" evidence="7">
    <location>
        <position position="376"/>
    </location>
    <ligand>
        <name>substrate</name>
    </ligand>
</feature>
<dbReference type="Proteomes" id="UP000701680">
    <property type="component" value="Unassembled WGS sequence"/>
</dbReference>
<evidence type="ECO:0000256" key="5">
    <source>
        <dbReference type="PIRNR" id="PIRNR000185"/>
    </source>
</evidence>
<feature type="binding site" evidence="7">
    <location>
        <position position="209"/>
    </location>
    <ligand>
        <name>NAD(+)</name>
        <dbReference type="ChEBI" id="CHEBI:57540"/>
    </ligand>
</feature>
<dbReference type="FunFam" id="3.40.50.720:FF:000030">
    <property type="entry name" value="Glutamate dehydrogenase"/>
    <property type="match status" value="1"/>
</dbReference>
<dbReference type="FunFam" id="3.40.50.10860:FF:000002">
    <property type="entry name" value="Glutamate dehydrogenase"/>
    <property type="match status" value="1"/>
</dbReference>
<dbReference type="InterPro" id="IPR006097">
    <property type="entry name" value="Glu/Leu/Phe/Val/Trp_DH_dimer"/>
</dbReference>
<dbReference type="Gene3D" id="1.10.285.10">
    <property type="entry name" value="Glutamate Dehydrogenase, chain A, domain 3"/>
    <property type="match status" value="2"/>
</dbReference>
<keyword evidence="13" id="KW-1185">Reference proteome</keyword>
<keyword evidence="7" id="KW-0547">Nucleotide-binding</keyword>
<reference evidence="12" key="2">
    <citation type="submission" date="2020-02" db="EMBL/GenBank/DDBJ databases">
        <authorList>
            <person name="Littmann E."/>
            <person name="Sorbara M."/>
        </authorList>
    </citation>
    <scope>NUCLEOTIDE SEQUENCE</scope>
    <source>
        <strain evidence="12">MSK.17.11</strain>
        <strain evidence="11">MSK.17.38</strain>
    </source>
</reference>
<accession>A0A850HEX4</accession>
<keyword evidence="7" id="KW-0520">NAD</keyword>
<sequence length="444" mass="48257">MSYVDEVLEKVVAKNPAEPEFHQAVKEVLESLRVVVEANEEKFRKDALLERLVEPERQFKFRVPWVDDNGQVQVNTGYRVQFNSAIGPYKGGLRLHPSVNLGIIKFLGFEQIFKNSLTGLPIGGGKGGADFDPKGKSDREVMAFCQSFMTELCKYIGADTDVPAGDIGTGAREIGYMFGQYKRIRGVYEGVLTGKGLSYGGSLARKEATGYGLLYLTQEMLKLNGQELAGKTVAISGSGNVAIYAAEKAQQLGAKVVTVSDSTGWVYDEEGIDLAALKEIKEVNRARLTEYKKYRPNAEYHEGRGVWSVKVDIALPCATQNELHLEDAKMLVENGCMAVAEGANMPTTLEATEYLQENGVLFAPGKAANAGGVATSALEMSQNSERLSWSFEEVDAKLQGIMVNICHNMADAAKRYGAEGNYVVGANIAGFEKVVDAMTAQGIV</sequence>
<feature type="binding site" evidence="7">
    <location>
        <position position="111"/>
    </location>
    <ligand>
        <name>substrate</name>
    </ligand>
</feature>
<comment type="similarity">
    <text evidence="1 5 9">Belongs to the Glu/Leu/Phe/Val dehydrogenases family.</text>
</comment>
<feature type="active site" description="Proton donor" evidence="6">
    <location>
        <position position="126"/>
    </location>
</feature>
<gene>
    <name evidence="12" type="primary">gdhA</name>
    <name evidence="12" type="ORF">G5A66_01925</name>
    <name evidence="11" type="ORF">G5A75_00885</name>
</gene>
<keyword evidence="4 5" id="KW-0560">Oxidoreductase</keyword>
<evidence type="ECO:0000256" key="9">
    <source>
        <dbReference type="RuleBase" id="RU004417"/>
    </source>
</evidence>
<dbReference type="InterPro" id="IPR006096">
    <property type="entry name" value="Glu/Leu/Phe/Val/Trp_DH_C"/>
</dbReference>
<dbReference type="SUPFAM" id="SSF53223">
    <property type="entry name" value="Aminoacid dehydrogenase-like, N-terminal domain"/>
    <property type="match status" value="1"/>
</dbReference>
<organism evidence="12 13">
    <name type="scientific">Dorea phocaeensis</name>
    <dbReference type="NCBI Taxonomy" id="2040291"/>
    <lineage>
        <taxon>Bacteria</taxon>
        <taxon>Bacillati</taxon>
        <taxon>Bacillota</taxon>
        <taxon>Clostridia</taxon>
        <taxon>Lachnospirales</taxon>
        <taxon>Lachnospiraceae</taxon>
        <taxon>Dorea</taxon>
    </lineage>
</organism>
<dbReference type="GO" id="GO:0005829">
    <property type="term" value="C:cytosol"/>
    <property type="evidence" value="ECO:0007669"/>
    <property type="project" value="TreeGrafter"/>
</dbReference>
<name>A0A850HEX4_9FIRM</name>
<dbReference type="EMBL" id="JAAITX010000001">
    <property type="protein sequence ID" value="NVH57424.1"/>
    <property type="molecule type" value="Genomic_DNA"/>
</dbReference>
<dbReference type="Gene3D" id="3.40.50.10860">
    <property type="entry name" value="Leucine Dehydrogenase, chain A, domain 1"/>
    <property type="match status" value="1"/>
</dbReference>
<dbReference type="SMART" id="SM00839">
    <property type="entry name" value="ELFV_dehydrog"/>
    <property type="match status" value="1"/>
</dbReference>
<feature type="binding site" evidence="7">
    <location>
        <position position="240"/>
    </location>
    <ligand>
        <name>NAD(+)</name>
        <dbReference type="ChEBI" id="CHEBI:57540"/>
    </ligand>
</feature>
<evidence type="ECO:0000313" key="11">
    <source>
        <dbReference type="EMBL" id="NSK13447.1"/>
    </source>
</evidence>
<dbReference type="PROSITE" id="PS00074">
    <property type="entry name" value="GLFV_DEHYDROGENASE"/>
    <property type="match status" value="1"/>
</dbReference>
<feature type="domain" description="Glutamate/phenylalanine/leucine/valine/L-tryptophan dehydrogenase C-terminal" evidence="10">
    <location>
        <begin position="202"/>
        <end position="442"/>
    </location>
</feature>
<evidence type="ECO:0000313" key="14">
    <source>
        <dbReference type="Proteomes" id="UP000701680"/>
    </source>
</evidence>
<dbReference type="InterPro" id="IPR046346">
    <property type="entry name" value="Aminoacid_DH-like_N_sf"/>
</dbReference>
<dbReference type="InterPro" id="IPR014362">
    <property type="entry name" value="Glu_DH"/>
</dbReference>
<evidence type="ECO:0000256" key="3">
    <source>
        <dbReference type="ARBA" id="ARBA00012896"/>
    </source>
</evidence>
<dbReference type="CDD" id="cd05313">
    <property type="entry name" value="NAD_bind_2_Glu_DH"/>
    <property type="match status" value="1"/>
</dbReference>
<reference evidence="13 14" key="1">
    <citation type="journal article" date="2020" name="Cell Host Microbe">
        <title>Functional and Genomic Variation between Human-Derived Isolates of Lachnospiraceae Reveals Inter- and Intra-Species Diversity.</title>
        <authorList>
            <person name="Sorbara M.T."/>
            <person name="Littmann E.R."/>
            <person name="Fontana E."/>
            <person name="Moody T.U."/>
            <person name="Kohout C.E."/>
            <person name="Gjonbalaj M."/>
            <person name="Eaton V."/>
            <person name="Seok R."/>
            <person name="Leiner I.M."/>
            <person name="Pamer E.G."/>
        </authorList>
    </citation>
    <scope>NUCLEOTIDE SEQUENCE [LARGE SCALE GENOMIC DNA]</scope>
    <source>
        <strain evidence="12 13">MSK.17.11</strain>
        <strain evidence="11 14">MSK.17.38</strain>
    </source>
</reference>
<dbReference type="PANTHER" id="PTHR43571">
    <property type="entry name" value="NADP-SPECIFIC GLUTAMATE DEHYDROGENASE 1-RELATED"/>
    <property type="match status" value="1"/>
</dbReference>
<evidence type="ECO:0000256" key="6">
    <source>
        <dbReference type="PIRSR" id="PIRSR000185-1"/>
    </source>
</evidence>
<feature type="binding site" evidence="7">
    <location>
        <position position="114"/>
    </location>
    <ligand>
        <name>substrate</name>
    </ligand>
</feature>
<dbReference type="AlphaFoldDB" id="A0A850HEX4"/>
<dbReference type="FunFam" id="1.10.285.10:FF:000001">
    <property type="entry name" value="Glutamate dehydrogenase"/>
    <property type="match status" value="1"/>
</dbReference>
<dbReference type="InterPro" id="IPR033524">
    <property type="entry name" value="Glu/Leu/Phe/Val_DH_AS"/>
</dbReference>
<dbReference type="InterPro" id="IPR033922">
    <property type="entry name" value="NAD_bind_Glu_DH"/>
</dbReference>
<evidence type="ECO:0000256" key="8">
    <source>
        <dbReference type="PIRSR" id="PIRSR000185-3"/>
    </source>
</evidence>
<dbReference type="Gene3D" id="3.40.50.720">
    <property type="entry name" value="NAD(P)-binding Rossmann-like Domain"/>
    <property type="match status" value="1"/>
</dbReference>
<evidence type="ECO:0000256" key="1">
    <source>
        <dbReference type="ARBA" id="ARBA00006382"/>
    </source>
</evidence>
<dbReference type="InterPro" id="IPR036291">
    <property type="entry name" value="NAD(P)-bd_dom_sf"/>
</dbReference>
<comment type="subunit">
    <text evidence="2">Homohexamer.</text>
</comment>
<evidence type="ECO:0000259" key="10">
    <source>
        <dbReference type="SMART" id="SM00839"/>
    </source>
</evidence>
<dbReference type="PANTHER" id="PTHR43571:SF1">
    <property type="entry name" value="NADP-SPECIFIC GLUTAMATE DEHYDROGENASE 1-RELATED"/>
    <property type="match status" value="1"/>
</dbReference>
<proteinExistence type="inferred from homology"/>
<dbReference type="OrthoDB" id="9803297at2"/>
<dbReference type="InterPro" id="IPR006095">
    <property type="entry name" value="Glu/Leu/Phe/Val/Trp_DH"/>
</dbReference>
<dbReference type="Pfam" id="PF02812">
    <property type="entry name" value="ELFV_dehydrog_N"/>
    <property type="match status" value="1"/>
</dbReference>
<dbReference type="RefSeq" id="WP_101694576.1">
    <property type="nucleotide sequence ID" value="NZ_JAAITX010000001.1"/>
</dbReference>
<evidence type="ECO:0000256" key="4">
    <source>
        <dbReference type="ARBA" id="ARBA00023002"/>
    </source>
</evidence>
<dbReference type="SUPFAM" id="SSF51735">
    <property type="entry name" value="NAD(P)-binding Rossmann-fold domains"/>
    <property type="match status" value="1"/>
</dbReference>
<dbReference type="GO" id="GO:0006537">
    <property type="term" value="P:glutamate biosynthetic process"/>
    <property type="evidence" value="ECO:0007669"/>
    <property type="project" value="UniProtKB-ARBA"/>
</dbReference>
<dbReference type="NCBIfam" id="NF006929">
    <property type="entry name" value="PRK09414.1"/>
    <property type="match status" value="1"/>
</dbReference>
<evidence type="ECO:0000256" key="7">
    <source>
        <dbReference type="PIRSR" id="PIRSR000185-2"/>
    </source>
</evidence>
<feature type="site" description="Important for catalysis" evidence="8">
    <location>
        <position position="166"/>
    </location>
</feature>
<evidence type="ECO:0000313" key="13">
    <source>
        <dbReference type="Proteomes" id="UP000528555"/>
    </source>
</evidence>